<keyword evidence="14" id="KW-1185">Reference proteome</keyword>
<dbReference type="Proteomes" id="UP001180754">
    <property type="component" value="Unassembled WGS sequence"/>
</dbReference>
<evidence type="ECO:0000256" key="7">
    <source>
        <dbReference type="ARBA" id="ARBA00023326"/>
    </source>
</evidence>
<dbReference type="RefSeq" id="WP_311722222.1">
    <property type="nucleotide sequence ID" value="NZ_JAVRFD010000001.1"/>
</dbReference>
<feature type="signal peptide" evidence="9">
    <location>
        <begin position="1"/>
        <end position="27"/>
    </location>
</feature>
<evidence type="ECO:0000256" key="2">
    <source>
        <dbReference type="ARBA" id="ARBA00022729"/>
    </source>
</evidence>
<comment type="caution">
    <text evidence="13">The sequence shown here is derived from an EMBL/GenBank/DDBJ whole genome shotgun (WGS) entry which is preliminary data.</text>
</comment>
<evidence type="ECO:0000256" key="6">
    <source>
        <dbReference type="ARBA" id="ARBA00023295"/>
    </source>
</evidence>
<evidence type="ECO:0000256" key="8">
    <source>
        <dbReference type="RuleBase" id="RU361153"/>
    </source>
</evidence>
<protein>
    <submittedName>
        <fullName evidence="13">Cellulase family glycosylhydrolase</fullName>
    </submittedName>
</protein>
<dbReference type="InterPro" id="IPR016282">
    <property type="entry name" value="Glyco_hydro_5_endoGlcnase_B"/>
</dbReference>
<dbReference type="Pfam" id="PF03442">
    <property type="entry name" value="CBM_X2"/>
    <property type="match status" value="1"/>
</dbReference>
<dbReference type="PANTHER" id="PTHR31297">
    <property type="entry name" value="GLUCAN ENDO-1,6-BETA-GLUCOSIDASE B"/>
    <property type="match status" value="1"/>
</dbReference>
<dbReference type="Pfam" id="PF00150">
    <property type="entry name" value="Cellulase"/>
    <property type="match status" value="1"/>
</dbReference>
<dbReference type="InterPro" id="IPR001547">
    <property type="entry name" value="Glyco_hydro_5"/>
</dbReference>
<dbReference type="EMBL" id="JAVRFD010000001">
    <property type="protein sequence ID" value="MDT0541932.1"/>
    <property type="molecule type" value="Genomic_DNA"/>
</dbReference>
<dbReference type="InterPro" id="IPR005102">
    <property type="entry name" value="Carbo-bd_X2"/>
</dbReference>
<evidence type="ECO:0000256" key="1">
    <source>
        <dbReference type="ARBA" id="ARBA00005641"/>
    </source>
</evidence>
<evidence type="ECO:0000313" key="13">
    <source>
        <dbReference type="EMBL" id="MDT0541932.1"/>
    </source>
</evidence>
<keyword evidence="7" id="KW-0624">Polysaccharide degradation</keyword>
<evidence type="ECO:0000313" key="14">
    <source>
        <dbReference type="Proteomes" id="UP001180754"/>
    </source>
</evidence>
<proteinExistence type="inferred from homology"/>
<dbReference type="PIRSF" id="PIRSF001043">
    <property type="entry name" value="Endoglucanase_B"/>
    <property type="match status" value="1"/>
</dbReference>
<keyword evidence="6 8" id="KW-0326">Glycosidase</keyword>
<evidence type="ECO:0000256" key="9">
    <source>
        <dbReference type="SAM" id="SignalP"/>
    </source>
</evidence>
<evidence type="ECO:0000256" key="4">
    <source>
        <dbReference type="ARBA" id="ARBA00023001"/>
    </source>
</evidence>
<sequence>MKSRARRFLTALALFLGLAVVPPPALAADTGTAEAGKPAGSASARSAVAAMQPGWNLGNTLDSTGADETSWGNPRVTRELLRSVRAQGFKSIRIPVTWSRHQGAAPSYTVDPAYLARVKEVVDWALDEDLYVLINVHHDSWQWVMNLPTQHDAVLARYTATWTQIAETFRDAPGKLLFESVNEPYFDGSSGDAQNAELMHELNSTFHTLVRASGGRNATRLLVLPTLRSSPDQARVDELVDTFTALDDPNLVATIHYYGFWPFSVNIAGYTRFDATTQKDLTETLDRLYNTFVAHGIPVIIGEYGLLGFDRSTGTIEQGEKLKFFEYLGNYARLRQLTTMLWDNGQHFHRSELRWNDPGLYRQLRSSWTVSSATAATDQVFVRKGQAPSDARVALNLNGNRLTSIVHGSKALVRGRDYSVDGDQLTLPAATLARLTASQEYGVNAVLSLRFSRGVPWDLNVITYEAPTLTGATGTTGSLVIPTAFRGDQLATMEAVYADGTNAGPQDWTSYKEFGYTFAPDYTAGKITLQSVFFDAVRDGSTVTLTFHFWSGTTVKYRLTRSGTAVTGEPIA</sequence>
<dbReference type="PANTHER" id="PTHR31297:SF41">
    <property type="entry name" value="ENDOGLUCANASE, PUTATIVE (AFU_ORTHOLOGUE AFUA_5G01830)-RELATED"/>
    <property type="match status" value="1"/>
</dbReference>
<keyword evidence="2 9" id="KW-0732">Signal</keyword>
<feature type="domain" description="Glycoside hydrolase family 5" evidence="10">
    <location>
        <begin position="68"/>
        <end position="346"/>
    </location>
</feature>
<reference evidence="13" key="1">
    <citation type="submission" date="2024-05" db="EMBL/GenBank/DDBJ databases">
        <title>30 novel species of actinomycetes from the DSMZ collection.</title>
        <authorList>
            <person name="Nouioui I."/>
        </authorList>
    </citation>
    <scope>NUCLEOTIDE SEQUENCE</scope>
    <source>
        <strain evidence="13">DSM 41529</strain>
    </source>
</reference>
<feature type="chain" id="PRO_5046785761" evidence="9">
    <location>
        <begin position="28"/>
        <end position="572"/>
    </location>
</feature>
<dbReference type="InterPro" id="IPR017853">
    <property type="entry name" value="GH"/>
</dbReference>
<dbReference type="InterPro" id="IPR014756">
    <property type="entry name" value="Ig_E-set"/>
</dbReference>
<dbReference type="InterPro" id="IPR018087">
    <property type="entry name" value="Glyco_hydro_5_CS"/>
</dbReference>
<dbReference type="Pfam" id="PF18448">
    <property type="entry name" value="CBM46"/>
    <property type="match status" value="1"/>
</dbReference>
<evidence type="ECO:0000256" key="3">
    <source>
        <dbReference type="ARBA" id="ARBA00022801"/>
    </source>
</evidence>
<dbReference type="Gene3D" id="3.20.20.80">
    <property type="entry name" value="Glycosidases"/>
    <property type="match status" value="1"/>
</dbReference>
<dbReference type="Gene3D" id="2.60.40.10">
    <property type="entry name" value="Immunoglobulins"/>
    <property type="match status" value="1"/>
</dbReference>
<evidence type="ECO:0000259" key="10">
    <source>
        <dbReference type="Pfam" id="PF00150"/>
    </source>
</evidence>
<dbReference type="InterPro" id="IPR013783">
    <property type="entry name" value="Ig-like_fold"/>
</dbReference>
<dbReference type="PROSITE" id="PS00659">
    <property type="entry name" value="GLYCOSYL_HYDROL_F5"/>
    <property type="match status" value="1"/>
</dbReference>
<dbReference type="InterPro" id="IPR050386">
    <property type="entry name" value="Glycosyl_hydrolase_5"/>
</dbReference>
<keyword evidence="3 8" id="KW-0378">Hydrolase</keyword>
<comment type="similarity">
    <text evidence="1 8">Belongs to the glycosyl hydrolase 5 (cellulase A) family.</text>
</comment>
<dbReference type="SUPFAM" id="SSF81296">
    <property type="entry name" value="E set domains"/>
    <property type="match status" value="1"/>
</dbReference>
<name>A0ABU2X7Y6_9ACTN</name>
<organism evidence="13 14">
    <name type="scientific">Streptomyces lonegramiae</name>
    <dbReference type="NCBI Taxonomy" id="3075524"/>
    <lineage>
        <taxon>Bacteria</taxon>
        <taxon>Bacillati</taxon>
        <taxon>Actinomycetota</taxon>
        <taxon>Actinomycetes</taxon>
        <taxon>Kitasatosporales</taxon>
        <taxon>Streptomycetaceae</taxon>
        <taxon>Streptomyces</taxon>
    </lineage>
</organism>
<feature type="domain" description="Carbohydrate binding X2" evidence="11">
    <location>
        <begin position="377"/>
        <end position="461"/>
    </location>
</feature>
<feature type="domain" description="Endoglucanase B carbohydrate binding" evidence="12">
    <location>
        <begin position="466"/>
        <end position="568"/>
    </location>
</feature>
<accession>A0ABU2X7Y6</accession>
<keyword evidence="4" id="KW-0136">Cellulose degradation</keyword>
<evidence type="ECO:0000256" key="5">
    <source>
        <dbReference type="ARBA" id="ARBA00023277"/>
    </source>
</evidence>
<keyword evidence="5" id="KW-0119">Carbohydrate metabolism</keyword>
<evidence type="ECO:0000259" key="12">
    <source>
        <dbReference type="Pfam" id="PF18448"/>
    </source>
</evidence>
<evidence type="ECO:0000259" key="11">
    <source>
        <dbReference type="Pfam" id="PF03442"/>
    </source>
</evidence>
<dbReference type="InterPro" id="IPR040946">
    <property type="entry name" value="CBM46"/>
</dbReference>
<dbReference type="SUPFAM" id="SSF51445">
    <property type="entry name" value="(Trans)glycosidases"/>
    <property type="match status" value="1"/>
</dbReference>
<gene>
    <name evidence="13" type="ORF">RND15_04250</name>
</gene>